<keyword evidence="3 7" id="KW-0540">Nuclease</keyword>
<dbReference type="EMBL" id="SOBG01000005">
    <property type="protein sequence ID" value="TDT69830.1"/>
    <property type="molecule type" value="Genomic_DNA"/>
</dbReference>
<evidence type="ECO:0000256" key="4">
    <source>
        <dbReference type="ARBA" id="ARBA00022759"/>
    </source>
</evidence>
<evidence type="ECO:0000256" key="8">
    <source>
        <dbReference type="NCBIfam" id="TIGR00188"/>
    </source>
</evidence>
<dbReference type="SUPFAM" id="SSF54211">
    <property type="entry name" value="Ribosomal protein S5 domain 2-like"/>
    <property type="match status" value="1"/>
</dbReference>
<evidence type="ECO:0000256" key="5">
    <source>
        <dbReference type="ARBA" id="ARBA00022801"/>
    </source>
</evidence>
<dbReference type="InterPro" id="IPR014721">
    <property type="entry name" value="Ribsml_uS5_D2-typ_fold_subgr"/>
</dbReference>
<name>A0AA46DYB3_9FUSO</name>
<dbReference type="HAMAP" id="MF_00227">
    <property type="entry name" value="RNase_P"/>
    <property type="match status" value="1"/>
</dbReference>
<evidence type="ECO:0000256" key="2">
    <source>
        <dbReference type="ARBA" id="ARBA00022694"/>
    </source>
</evidence>
<dbReference type="GO" id="GO:0004526">
    <property type="term" value="F:ribonuclease P activity"/>
    <property type="evidence" value="ECO:0007669"/>
    <property type="project" value="UniProtKB-UniRule"/>
</dbReference>
<dbReference type="InterPro" id="IPR020539">
    <property type="entry name" value="RNase_P_CS"/>
</dbReference>
<protein>
    <recommendedName>
        <fullName evidence="7 8">Ribonuclease P protein component</fullName>
        <shortName evidence="7">RNase P protein</shortName>
        <shortName evidence="7">RNaseP protein</shortName>
        <ecNumber evidence="7 8">3.1.26.5</ecNumber>
    </recommendedName>
    <alternativeName>
        <fullName evidence="7">Protein C5</fullName>
    </alternativeName>
</protein>
<dbReference type="EC" id="3.1.26.5" evidence="7 8"/>
<dbReference type="AlphaFoldDB" id="A0AA46DYB3"/>
<comment type="subunit">
    <text evidence="7">Consists of a catalytic RNA component (M1 or rnpB) and a protein subunit.</text>
</comment>
<evidence type="ECO:0000256" key="6">
    <source>
        <dbReference type="ARBA" id="ARBA00022884"/>
    </source>
</evidence>
<keyword evidence="2 7" id="KW-0819">tRNA processing</keyword>
<accession>A0AA46DYB3</accession>
<dbReference type="InterPro" id="IPR020568">
    <property type="entry name" value="Ribosomal_Su5_D2-typ_SF"/>
</dbReference>
<dbReference type="PROSITE" id="PS00648">
    <property type="entry name" value="RIBONUCLEASE_P"/>
    <property type="match status" value="1"/>
</dbReference>
<dbReference type="Proteomes" id="UP000294678">
    <property type="component" value="Unassembled WGS sequence"/>
</dbReference>
<organism evidence="9 10">
    <name type="scientific">Hypnocyclicus thermotrophus</name>
    <dbReference type="NCBI Taxonomy" id="1627895"/>
    <lineage>
        <taxon>Bacteria</taxon>
        <taxon>Fusobacteriati</taxon>
        <taxon>Fusobacteriota</taxon>
        <taxon>Fusobacteriia</taxon>
        <taxon>Fusobacteriales</taxon>
        <taxon>Fusobacteriaceae</taxon>
        <taxon>Hypnocyclicus</taxon>
    </lineage>
</organism>
<keyword evidence="6 7" id="KW-0694">RNA-binding</keyword>
<comment type="function">
    <text evidence="1 7">RNaseP catalyzes the removal of the 5'-leader sequence from pre-tRNA to produce the mature 5'-terminus. It can also cleave other RNA substrates such as 4.5S RNA. The protein component plays an auxiliary but essential role in vivo by binding to the 5'-leader sequence and broadening the substrate specificity of the ribozyme.</text>
</comment>
<sequence length="110" mass="13218">MEKIRKNNEFQYIYSKGKKIYGYYILIYTLENNLNKKRFGIVVSKKNGNAVCRNRIKRLIRESIRLNLIKFKDNYDYIIIAKKNAGNNIEKLNLKVIEKDLIKILNRNFK</sequence>
<keyword evidence="5 7" id="KW-0378">Hydrolase</keyword>
<evidence type="ECO:0000256" key="3">
    <source>
        <dbReference type="ARBA" id="ARBA00022722"/>
    </source>
</evidence>
<dbReference type="PANTHER" id="PTHR33992">
    <property type="entry name" value="RIBONUCLEASE P PROTEIN COMPONENT"/>
    <property type="match status" value="1"/>
</dbReference>
<proteinExistence type="inferred from homology"/>
<dbReference type="NCBIfam" id="TIGR00188">
    <property type="entry name" value="rnpA"/>
    <property type="match status" value="1"/>
</dbReference>
<gene>
    <name evidence="7" type="primary">rnpA</name>
    <name evidence="9" type="ORF">EV215_1372</name>
</gene>
<dbReference type="InterPro" id="IPR000100">
    <property type="entry name" value="RNase_P"/>
</dbReference>
<evidence type="ECO:0000256" key="1">
    <source>
        <dbReference type="ARBA" id="ARBA00002663"/>
    </source>
</evidence>
<dbReference type="GO" id="GO:0001682">
    <property type="term" value="P:tRNA 5'-leader removal"/>
    <property type="evidence" value="ECO:0007669"/>
    <property type="project" value="UniProtKB-UniRule"/>
</dbReference>
<reference evidence="9 10" key="1">
    <citation type="submission" date="2019-03" db="EMBL/GenBank/DDBJ databases">
        <title>Genomic Encyclopedia of Type Strains, Phase IV (KMG-IV): sequencing the most valuable type-strain genomes for metagenomic binning, comparative biology and taxonomic classification.</title>
        <authorList>
            <person name="Goeker M."/>
        </authorList>
    </citation>
    <scope>NUCLEOTIDE SEQUENCE [LARGE SCALE GENOMIC DNA]</scope>
    <source>
        <strain evidence="9 10">DSM 100055</strain>
    </source>
</reference>
<comment type="catalytic activity">
    <reaction evidence="7">
        <text>Endonucleolytic cleavage of RNA, removing 5'-extranucleotides from tRNA precursor.</text>
        <dbReference type="EC" id="3.1.26.5"/>
    </reaction>
</comment>
<keyword evidence="10" id="KW-1185">Reference proteome</keyword>
<comment type="similarity">
    <text evidence="7">Belongs to the RnpA family.</text>
</comment>
<dbReference type="GO" id="GO:0042781">
    <property type="term" value="F:3'-tRNA processing endoribonuclease activity"/>
    <property type="evidence" value="ECO:0007669"/>
    <property type="project" value="TreeGrafter"/>
</dbReference>
<dbReference type="GO" id="GO:0000049">
    <property type="term" value="F:tRNA binding"/>
    <property type="evidence" value="ECO:0007669"/>
    <property type="project" value="UniProtKB-UniRule"/>
</dbReference>
<dbReference type="GO" id="GO:0030677">
    <property type="term" value="C:ribonuclease P complex"/>
    <property type="evidence" value="ECO:0007669"/>
    <property type="project" value="TreeGrafter"/>
</dbReference>
<keyword evidence="4 7" id="KW-0255">Endonuclease</keyword>
<dbReference type="PANTHER" id="PTHR33992:SF1">
    <property type="entry name" value="RIBONUCLEASE P PROTEIN COMPONENT"/>
    <property type="match status" value="1"/>
</dbReference>
<evidence type="ECO:0000313" key="9">
    <source>
        <dbReference type="EMBL" id="TDT69830.1"/>
    </source>
</evidence>
<evidence type="ECO:0000313" key="10">
    <source>
        <dbReference type="Proteomes" id="UP000294678"/>
    </source>
</evidence>
<dbReference type="RefSeq" id="WP_134113241.1">
    <property type="nucleotide sequence ID" value="NZ_SOBG01000005.1"/>
</dbReference>
<comment type="caution">
    <text evidence="9">The sequence shown here is derived from an EMBL/GenBank/DDBJ whole genome shotgun (WGS) entry which is preliminary data.</text>
</comment>
<evidence type="ECO:0000256" key="7">
    <source>
        <dbReference type="HAMAP-Rule" id="MF_00227"/>
    </source>
</evidence>
<dbReference type="Pfam" id="PF00825">
    <property type="entry name" value="Ribonuclease_P"/>
    <property type="match status" value="1"/>
</dbReference>
<dbReference type="Gene3D" id="3.30.230.10">
    <property type="match status" value="1"/>
</dbReference>